<feature type="transmembrane region" description="Helical" evidence="6">
    <location>
        <begin position="287"/>
        <end position="305"/>
    </location>
</feature>
<gene>
    <name evidence="7" type="ORF">EDD58_104189</name>
</gene>
<dbReference type="GO" id="GO:0033573">
    <property type="term" value="C:high-affinity iron permease complex"/>
    <property type="evidence" value="ECO:0007669"/>
    <property type="project" value="InterPro"/>
</dbReference>
<comment type="subcellular location">
    <subcellularLocation>
        <location evidence="1">Membrane</location>
        <topology evidence="1">Multi-pass membrane protein</topology>
    </subcellularLocation>
</comment>
<sequence>MRMEINDNNYHSGVRKGCHQVSASLDVQAFLITFREVLEAMLILGLITSYLKRLNQQRFNKWVWTGAGAGVLVSFLVALLFQVVLTSYAAMGSEIYLKIGIMVVSSILLTQMVLWMAEQSKDMKGKMEKRLDAILTTGSILGMIIHAFLVVLREGIETVFFFAAISKGQIDQVLSSWGALLGMGAAILLAILFFRGTTRFSLKTFFRITSAMIFLIAAGFLVSAIGMLQDLGHVPSAYLHVYDTSWLMPENPVDEEHFIREHGYAPLISGNVGIFFNALIGYTHNPSIEQILIYIAYFVVVFGWIRHKSQPVKVEKAKGNSEQAQAQFN</sequence>
<evidence type="ECO:0000256" key="2">
    <source>
        <dbReference type="ARBA" id="ARBA00008333"/>
    </source>
</evidence>
<feature type="transmembrane region" description="Helical" evidence="6">
    <location>
        <begin position="205"/>
        <end position="228"/>
    </location>
</feature>
<feature type="transmembrane region" description="Helical" evidence="6">
    <location>
        <begin position="172"/>
        <end position="193"/>
    </location>
</feature>
<dbReference type="Pfam" id="PF03239">
    <property type="entry name" value="FTR1"/>
    <property type="match status" value="1"/>
</dbReference>
<evidence type="ECO:0000256" key="6">
    <source>
        <dbReference type="SAM" id="Phobius"/>
    </source>
</evidence>
<dbReference type="PANTHER" id="PTHR31632">
    <property type="entry name" value="IRON TRANSPORTER FTH1"/>
    <property type="match status" value="1"/>
</dbReference>
<comment type="caution">
    <text evidence="7">The sequence shown here is derived from an EMBL/GenBank/DDBJ whole genome shotgun (WGS) entry which is preliminary data.</text>
</comment>
<reference evidence="7 8" key="1">
    <citation type="submission" date="2019-03" db="EMBL/GenBank/DDBJ databases">
        <title>Genomic Encyclopedia of Type Strains, Phase IV (KMG-IV): sequencing the most valuable type-strain genomes for metagenomic binning, comparative biology and taxonomic classification.</title>
        <authorList>
            <person name="Goeker M."/>
        </authorList>
    </citation>
    <scope>NUCLEOTIDE SEQUENCE [LARGE SCALE GENOMIC DNA]</scope>
    <source>
        <strain evidence="7 8">DSM 45707</strain>
    </source>
</reference>
<keyword evidence="8" id="KW-1185">Reference proteome</keyword>
<keyword evidence="4 6" id="KW-1133">Transmembrane helix</keyword>
<dbReference type="PANTHER" id="PTHR31632:SF2">
    <property type="entry name" value="PLASMA MEMBRANE IRON PERMEASE"/>
    <property type="match status" value="1"/>
</dbReference>
<feature type="transmembrane region" description="Helical" evidence="6">
    <location>
        <begin position="63"/>
        <end position="89"/>
    </location>
</feature>
<comment type="similarity">
    <text evidence="2">Belongs to the oxidase-dependent Fe transporter (OFeT) (TC 9.A.10.1) family.</text>
</comment>
<proteinExistence type="inferred from homology"/>
<feature type="transmembrane region" description="Helical" evidence="6">
    <location>
        <begin position="133"/>
        <end position="152"/>
    </location>
</feature>
<keyword evidence="3 6" id="KW-0812">Transmembrane</keyword>
<evidence type="ECO:0000256" key="4">
    <source>
        <dbReference type="ARBA" id="ARBA00022989"/>
    </source>
</evidence>
<evidence type="ECO:0000313" key="8">
    <source>
        <dbReference type="Proteomes" id="UP000294937"/>
    </source>
</evidence>
<evidence type="ECO:0000313" key="7">
    <source>
        <dbReference type="EMBL" id="TCS94318.1"/>
    </source>
</evidence>
<evidence type="ECO:0000256" key="3">
    <source>
        <dbReference type="ARBA" id="ARBA00022692"/>
    </source>
</evidence>
<organism evidence="7 8">
    <name type="scientific">Hazenella coriacea</name>
    <dbReference type="NCBI Taxonomy" id="1179467"/>
    <lineage>
        <taxon>Bacteria</taxon>
        <taxon>Bacillati</taxon>
        <taxon>Bacillota</taxon>
        <taxon>Bacilli</taxon>
        <taxon>Bacillales</taxon>
        <taxon>Thermoactinomycetaceae</taxon>
        <taxon>Hazenella</taxon>
    </lineage>
</organism>
<evidence type="ECO:0000256" key="1">
    <source>
        <dbReference type="ARBA" id="ARBA00004141"/>
    </source>
</evidence>
<feature type="transmembrane region" description="Helical" evidence="6">
    <location>
        <begin position="95"/>
        <end position="117"/>
    </location>
</feature>
<accession>A0A4R3L5L4</accession>
<protein>
    <submittedName>
        <fullName evidence="7">High-affinity iron transporter</fullName>
    </submittedName>
</protein>
<name>A0A4R3L5L4_9BACL</name>
<dbReference type="Proteomes" id="UP000294937">
    <property type="component" value="Unassembled WGS sequence"/>
</dbReference>
<dbReference type="EMBL" id="SMAG01000004">
    <property type="protein sequence ID" value="TCS94318.1"/>
    <property type="molecule type" value="Genomic_DNA"/>
</dbReference>
<evidence type="ECO:0000256" key="5">
    <source>
        <dbReference type="ARBA" id="ARBA00023136"/>
    </source>
</evidence>
<dbReference type="AlphaFoldDB" id="A0A4R3L5L4"/>
<dbReference type="GO" id="GO:0015093">
    <property type="term" value="F:ferrous iron transmembrane transporter activity"/>
    <property type="evidence" value="ECO:0007669"/>
    <property type="project" value="TreeGrafter"/>
</dbReference>
<keyword evidence="5 6" id="KW-0472">Membrane</keyword>
<dbReference type="InterPro" id="IPR004923">
    <property type="entry name" value="FTR1/Fip1/EfeU"/>
</dbReference>